<dbReference type="HOGENOM" id="CLU_025399_0_0_1"/>
<feature type="transmembrane region" description="Helical" evidence="6">
    <location>
        <begin position="163"/>
        <end position="183"/>
    </location>
</feature>
<reference evidence="7 8" key="1">
    <citation type="submission" date="2015-01" db="EMBL/GenBank/DDBJ databases">
        <title>The Genome Sequence of Exophiala mesophila CBS40295.</title>
        <authorList>
            <consortium name="The Broad Institute Genomics Platform"/>
            <person name="Cuomo C."/>
            <person name="de Hoog S."/>
            <person name="Gorbushina A."/>
            <person name="Stielow B."/>
            <person name="Teixiera M."/>
            <person name="Abouelleil A."/>
            <person name="Chapman S.B."/>
            <person name="Priest M."/>
            <person name="Young S.K."/>
            <person name="Wortman J."/>
            <person name="Nusbaum C."/>
            <person name="Birren B."/>
        </authorList>
    </citation>
    <scope>NUCLEOTIDE SEQUENCE [LARGE SCALE GENOMIC DNA]</scope>
    <source>
        <strain evidence="7 8">CBS 40295</strain>
    </source>
</reference>
<dbReference type="SUPFAM" id="SSF103473">
    <property type="entry name" value="MFS general substrate transporter"/>
    <property type="match status" value="1"/>
</dbReference>
<feature type="transmembrane region" description="Helical" evidence="6">
    <location>
        <begin position="260"/>
        <end position="282"/>
    </location>
</feature>
<evidence type="ECO:0000256" key="6">
    <source>
        <dbReference type="SAM" id="Phobius"/>
    </source>
</evidence>
<feature type="transmembrane region" description="Helical" evidence="6">
    <location>
        <begin position="80"/>
        <end position="104"/>
    </location>
</feature>
<keyword evidence="3 6" id="KW-1133">Transmembrane helix</keyword>
<feature type="transmembrane region" description="Helical" evidence="6">
    <location>
        <begin position="190"/>
        <end position="209"/>
    </location>
</feature>
<dbReference type="Gene3D" id="1.20.1250.20">
    <property type="entry name" value="MFS general substrate transporter like domains"/>
    <property type="match status" value="1"/>
</dbReference>
<name>A0A0D1WY20_EXOME</name>
<evidence type="ECO:0000256" key="4">
    <source>
        <dbReference type="ARBA" id="ARBA00023136"/>
    </source>
</evidence>
<evidence type="ECO:0000256" key="2">
    <source>
        <dbReference type="ARBA" id="ARBA00022692"/>
    </source>
</evidence>
<evidence type="ECO:0000256" key="3">
    <source>
        <dbReference type="ARBA" id="ARBA00022989"/>
    </source>
</evidence>
<dbReference type="InterPro" id="IPR011701">
    <property type="entry name" value="MFS"/>
</dbReference>
<dbReference type="Proteomes" id="UP000054302">
    <property type="component" value="Unassembled WGS sequence"/>
</dbReference>
<feature type="transmembrane region" description="Helical" evidence="6">
    <location>
        <begin position="562"/>
        <end position="581"/>
    </location>
</feature>
<feature type="transmembrane region" description="Helical" evidence="6">
    <location>
        <begin position="294"/>
        <end position="313"/>
    </location>
</feature>
<feature type="region of interest" description="Disordered" evidence="5">
    <location>
        <begin position="1"/>
        <end position="35"/>
    </location>
</feature>
<dbReference type="GO" id="GO:0022857">
    <property type="term" value="F:transmembrane transporter activity"/>
    <property type="evidence" value="ECO:0007669"/>
    <property type="project" value="InterPro"/>
</dbReference>
<feature type="compositionally biased region" description="Polar residues" evidence="5">
    <location>
        <begin position="433"/>
        <end position="445"/>
    </location>
</feature>
<feature type="transmembrane region" description="Helical" evidence="6">
    <location>
        <begin position="400"/>
        <end position="418"/>
    </location>
</feature>
<keyword evidence="8" id="KW-1185">Reference proteome</keyword>
<accession>A0A0D1WY20</accession>
<feature type="region of interest" description="Disordered" evidence="5">
    <location>
        <begin position="433"/>
        <end position="456"/>
    </location>
</feature>
<gene>
    <name evidence="7" type="ORF">PV10_02138</name>
</gene>
<evidence type="ECO:0000256" key="5">
    <source>
        <dbReference type="SAM" id="MobiDB-lite"/>
    </source>
</evidence>
<proteinExistence type="predicted"/>
<dbReference type="EMBL" id="KN847521">
    <property type="protein sequence ID" value="KIV94365.1"/>
    <property type="molecule type" value="Genomic_DNA"/>
</dbReference>
<keyword evidence="4 6" id="KW-0472">Membrane</keyword>
<dbReference type="OrthoDB" id="5204190at2759"/>
<dbReference type="STRING" id="212818.A0A0D1WY20"/>
<dbReference type="PANTHER" id="PTHR23507:SF13">
    <property type="entry name" value="MFS GENERAL SUBSTRATE TRANSPORTER"/>
    <property type="match status" value="1"/>
</dbReference>
<dbReference type="VEuPathDB" id="FungiDB:PV10_02138"/>
<evidence type="ECO:0000256" key="1">
    <source>
        <dbReference type="ARBA" id="ARBA00004141"/>
    </source>
</evidence>
<dbReference type="GeneID" id="27319983"/>
<dbReference type="GO" id="GO:0016020">
    <property type="term" value="C:membrane"/>
    <property type="evidence" value="ECO:0007669"/>
    <property type="project" value="UniProtKB-SubCell"/>
</dbReference>
<dbReference type="RefSeq" id="XP_016225939.1">
    <property type="nucleotide sequence ID" value="XM_016366421.1"/>
</dbReference>
<sequence>MTTTDSQEDAHGLSLTASHHRQHHHQHDDESRLLRRTGSQDFSAAESIAVREVIPDDSSSDSEYDLPDVIAPKWPRSTKYLLLLCALFTSLAFGVTQVPLLYVFRLMTCDAYYQDHPSQRDDSIVHPPSSLTSYFVHLSAPVIPGPSSSDRCSIHAIEASTALSISILGATTTVFGLFNLFWTGYLIKRIGVKATLFIQVSFPAVRLFIQNVGVEVWGHAGINIVQSSQIVSIIGGPSGYLLVLNTFMTDIVEHEGRTAALGRVTGAAMAGSAFGFLAGGLVAEAYGVKIPFRLAFLLFAGAGFYVLTFLPYIPPAENKHLPQQSSNEEKKTRLLTRYFGPLTVFMPKKFIGRDGLVRTEYGAFLLACGVFLGILATGYLVTLLQLYATDVFDFGTKQNGWLIFMFSMLRGLFLTFVFPQLIALGRRLTPTQNVNASKPSEQQPLLPTPPSDPQAKSEQTFTFDLTYTKASLLADGLLTLLCSFVHRGWQMYLVAAILPFASGTGSASKGTILQMLGGSATSSERTDALAGISLVENMARLSTTSVFGAVFAGFTSIGKPHLVFTCNAAVAFVGFAILLFARFPLEGSRPVANDDGTENE</sequence>
<organism evidence="7 8">
    <name type="scientific">Exophiala mesophila</name>
    <name type="common">Black yeast-like fungus</name>
    <dbReference type="NCBI Taxonomy" id="212818"/>
    <lineage>
        <taxon>Eukaryota</taxon>
        <taxon>Fungi</taxon>
        <taxon>Dikarya</taxon>
        <taxon>Ascomycota</taxon>
        <taxon>Pezizomycotina</taxon>
        <taxon>Eurotiomycetes</taxon>
        <taxon>Chaetothyriomycetidae</taxon>
        <taxon>Chaetothyriales</taxon>
        <taxon>Herpotrichiellaceae</taxon>
        <taxon>Exophiala</taxon>
    </lineage>
</organism>
<dbReference type="Pfam" id="PF07690">
    <property type="entry name" value="MFS_1"/>
    <property type="match status" value="1"/>
</dbReference>
<feature type="transmembrane region" description="Helical" evidence="6">
    <location>
        <begin position="363"/>
        <end position="388"/>
    </location>
</feature>
<comment type="subcellular location">
    <subcellularLocation>
        <location evidence="1">Membrane</location>
        <topology evidence="1">Multi-pass membrane protein</topology>
    </subcellularLocation>
</comment>
<dbReference type="InterPro" id="IPR036259">
    <property type="entry name" value="MFS_trans_sf"/>
</dbReference>
<protein>
    <recommendedName>
        <fullName evidence="9">Major facilitator superfamily (MFS) profile domain-containing protein</fullName>
    </recommendedName>
</protein>
<evidence type="ECO:0000313" key="8">
    <source>
        <dbReference type="Proteomes" id="UP000054302"/>
    </source>
</evidence>
<keyword evidence="2 6" id="KW-0812">Transmembrane</keyword>
<dbReference type="AlphaFoldDB" id="A0A0D1WY20"/>
<dbReference type="OMA" id="NGWLIFM"/>
<feature type="transmembrane region" description="Helical" evidence="6">
    <location>
        <begin position="229"/>
        <end position="248"/>
    </location>
</feature>
<evidence type="ECO:0000313" key="7">
    <source>
        <dbReference type="EMBL" id="KIV94365.1"/>
    </source>
</evidence>
<evidence type="ECO:0008006" key="9">
    <source>
        <dbReference type="Google" id="ProtNLM"/>
    </source>
</evidence>
<dbReference type="PANTHER" id="PTHR23507">
    <property type="entry name" value="ZGC:174356"/>
    <property type="match status" value="1"/>
</dbReference>